<dbReference type="AlphaFoldDB" id="A0A1I7UTT8"/>
<protein>
    <submittedName>
        <fullName evidence="3">CKAP2_C domain-containing protein</fullName>
    </submittedName>
</protein>
<feature type="region of interest" description="Disordered" evidence="1">
    <location>
        <begin position="222"/>
        <end position="255"/>
    </location>
</feature>
<accession>A0A1I7UTT8</accession>
<dbReference type="WBParaSite" id="Csp11.Scaffold630.g19284.t1">
    <property type="protein sequence ID" value="Csp11.Scaffold630.g19284.t1"/>
    <property type="gene ID" value="Csp11.Scaffold630.g19284"/>
</dbReference>
<sequence>MSTFATAGLYSNTLESMMFSPTADKSQEKKRFRDEDLLKKNKSVSRLVEKFECGQLDQTIDEALEKMSMEPTEVPPTPKPRTKLSAKATGGVPRSIEDFYQGIQKTSSPIPKIPELLVTPEPIKVIEYLQETPILTKKSVPRALNSEILCSKQEKMEFLRVNEPVTTSKALPVTPILKASKKVNHEILNSQQDKMEPLRPYYSPLRSRDSIVVRHEQMRSFRTEQGSTCSLESSGSTVSTPSEPSTSMDYSTGSPATGTKEMDIYHKLARAQIHQVFPKFYNWDEETLRTISEQVSLIRLQALQEAPQDTKTRTMMTIYQKCVDGEVTKEMDALTASIFDLMDSHVHEKQISIFEEFIVMKYSKKLYS</sequence>
<evidence type="ECO:0000256" key="1">
    <source>
        <dbReference type="SAM" id="MobiDB-lite"/>
    </source>
</evidence>
<name>A0A1I7UTT8_9PELO</name>
<dbReference type="eggNOG" id="ENOG502TJK4">
    <property type="taxonomic scope" value="Eukaryota"/>
</dbReference>
<organism evidence="2 3">
    <name type="scientific">Caenorhabditis tropicalis</name>
    <dbReference type="NCBI Taxonomy" id="1561998"/>
    <lineage>
        <taxon>Eukaryota</taxon>
        <taxon>Metazoa</taxon>
        <taxon>Ecdysozoa</taxon>
        <taxon>Nematoda</taxon>
        <taxon>Chromadorea</taxon>
        <taxon>Rhabditida</taxon>
        <taxon>Rhabditina</taxon>
        <taxon>Rhabditomorpha</taxon>
        <taxon>Rhabditoidea</taxon>
        <taxon>Rhabditidae</taxon>
        <taxon>Peloderinae</taxon>
        <taxon>Caenorhabditis</taxon>
    </lineage>
</organism>
<evidence type="ECO:0000313" key="3">
    <source>
        <dbReference type="WBParaSite" id="Csp11.Scaffold630.g19284.t1"/>
    </source>
</evidence>
<reference evidence="3" key="1">
    <citation type="submission" date="2016-11" db="UniProtKB">
        <authorList>
            <consortium name="WormBaseParasite"/>
        </authorList>
    </citation>
    <scope>IDENTIFICATION</scope>
</reference>
<dbReference type="Proteomes" id="UP000095282">
    <property type="component" value="Unplaced"/>
</dbReference>
<feature type="region of interest" description="Disordered" evidence="1">
    <location>
        <begin position="69"/>
        <end position="88"/>
    </location>
</feature>
<feature type="compositionally biased region" description="Low complexity" evidence="1">
    <location>
        <begin position="226"/>
        <end position="247"/>
    </location>
</feature>
<evidence type="ECO:0000313" key="2">
    <source>
        <dbReference type="Proteomes" id="UP000095282"/>
    </source>
</evidence>
<keyword evidence="2" id="KW-1185">Reference proteome</keyword>
<proteinExistence type="predicted"/>